<dbReference type="EC" id="2.3.1.-" evidence="2"/>
<feature type="domain" description="N-acetyltransferase" evidence="1">
    <location>
        <begin position="35"/>
        <end position="190"/>
    </location>
</feature>
<proteinExistence type="predicted"/>
<evidence type="ECO:0000259" key="1">
    <source>
        <dbReference type="PROSITE" id="PS51186"/>
    </source>
</evidence>
<dbReference type="InterPro" id="IPR016181">
    <property type="entry name" value="Acyl_CoA_acyltransferase"/>
</dbReference>
<dbReference type="RefSeq" id="WP_367406769.1">
    <property type="nucleotide sequence ID" value="NZ_JARNBH010000012.1"/>
</dbReference>
<accession>A0AAW9N6J3</accession>
<dbReference type="Gene3D" id="3.40.630.30">
    <property type="match status" value="1"/>
</dbReference>
<name>A0AAW9N6J3_9BACI</name>
<dbReference type="EMBL" id="JARNBH010000012">
    <property type="protein sequence ID" value="MEC0273406.1"/>
    <property type="molecule type" value="Genomic_DNA"/>
</dbReference>
<dbReference type="InterPro" id="IPR000182">
    <property type="entry name" value="GNAT_dom"/>
</dbReference>
<keyword evidence="3" id="KW-1185">Reference proteome</keyword>
<keyword evidence="2" id="KW-0012">Acyltransferase</keyword>
<dbReference type="PROSITE" id="PS51186">
    <property type="entry name" value="GNAT"/>
    <property type="match status" value="1"/>
</dbReference>
<evidence type="ECO:0000313" key="2">
    <source>
        <dbReference type="EMBL" id="MEC0273406.1"/>
    </source>
</evidence>
<reference evidence="2 3" key="1">
    <citation type="submission" date="2023-03" db="EMBL/GenBank/DDBJ databases">
        <title>Bacillus Genome Sequencing.</title>
        <authorList>
            <person name="Dunlap C."/>
        </authorList>
    </citation>
    <scope>NUCLEOTIDE SEQUENCE [LARGE SCALE GENOMIC DNA]</scope>
    <source>
        <strain evidence="2 3">B-41290</strain>
    </source>
</reference>
<dbReference type="Proteomes" id="UP001307168">
    <property type="component" value="Unassembled WGS sequence"/>
</dbReference>
<protein>
    <submittedName>
        <fullName evidence="2">GNAT family N-acetyltransferase</fullName>
        <ecNumber evidence="2">2.3.1.-</ecNumber>
    </submittedName>
</protein>
<dbReference type="GO" id="GO:0016747">
    <property type="term" value="F:acyltransferase activity, transferring groups other than amino-acyl groups"/>
    <property type="evidence" value="ECO:0007669"/>
    <property type="project" value="InterPro"/>
</dbReference>
<dbReference type="SUPFAM" id="SSF55729">
    <property type="entry name" value="Acyl-CoA N-acyltransferases (Nat)"/>
    <property type="match status" value="1"/>
</dbReference>
<dbReference type="Pfam" id="PF00583">
    <property type="entry name" value="Acetyltransf_1"/>
    <property type="match status" value="1"/>
</dbReference>
<sequence length="190" mass="21970">MNFLEKYFSVDCKTLVSVNMDLSDMKNEVRMVTGLTIRPFIENDYEALSNYCLPIEQAIYTSLPLKVIEDYRKDKYNLPMVIYLDEDLIGCFALYTDKAGNQYTSNENAILLKSFSLDLRHQKKGLAFKTLKVLPDMIKLSHPEKDEIILTVHHSNVSAINLYKKAGFIDKGYRFNGEEGEEFIFHFALD</sequence>
<dbReference type="AlphaFoldDB" id="A0AAW9N6J3"/>
<gene>
    <name evidence="2" type="ORF">P4706_10145</name>
</gene>
<evidence type="ECO:0000313" key="3">
    <source>
        <dbReference type="Proteomes" id="UP001307168"/>
    </source>
</evidence>
<organism evidence="2 3">
    <name type="scientific">Peribacillus castrilensis</name>
    <dbReference type="NCBI Taxonomy" id="2897690"/>
    <lineage>
        <taxon>Bacteria</taxon>
        <taxon>Bacillati</taxon>
        <taxon>Bacillota</taxon>
        <taxon>Bacilli</taxon>
        <taxon>Bacillales</taxon>
        <taxon>Bacillaceae</taxon>
        <taxon>Peribacillus</taxon>
    </lineage>
</organism>
<keyword evidence="2" id="KW-0808">Transferase</keyword>
<comment type="caution">
    <text evidence="2">The sequence shown here is derived from an EMBL/GenBank/DDBJ whole genome shotgun (WGS) entry which is preliminary data.</text>
</comment>